<protein>
    <submittedName>
        <fullName evidence="1">Uncharacterized protein</fullName>
    </submittedName>
</protein>
<dbReference type="AlphaFoldDB" id="A0A1S8L5V3"/>
<proteinExistence type="predicted"/>
<evidence type="ECO:0000313" key="2">
    <source>
        <dbReference type="Proteomes" id="UP000190951"/>
    </source>
</evidence>
<organism evidence="1 2">
    <name type="scientific">Clostridium felsineum</name>
    <dbReference type="NCBI Taxonomy" id="36839"/>
    <lineage>
        <taxon>Bacteria</taxon>
        <taxon>Bacillati</taxon>
        <taxon>Bacillota</taxon>
        <taxon>Clostridia</taxon>
        <taxon>Eubacteriales</taxon>
        <taxon>Clostridiaceae</taxon>
        <taxon>Clostridium</taxon>
    </lineage>
</organism>
<dbReference type="STRING" id="84029.CROST_21800"/>
<dbReference type="Proteomes" id="UP000190951">
    <property type="component" value="Chromosome"/>
</dbReference>
<sequence length="29" mass="3224">MVNKKSPKNASKLFITFGGKIVLFTIIEV</sequence>
<keyword evidence="2" id="KW-1185">Reference proteome</keyword>
<evidence type="ECO:0000313" key="1">
    <source>
        <dbReference type="EMBL" id="URZ13721.1"/>
    </source>
</evidence>
<reference evidence="1 2" key="1">
    <citation type="submission" date="2022-04" db="EMBL/GenBank/DDBJ databases">
        <title>Genome sequence of C. roseum typestrain.</title>
        <authorList>
            <person name="Poehlein A."/>
            <person name="Schoch T."/>
            <person name="Duerre P."/>
            <person name="Daniel R."/>
        </authorList>
    </citation>
    <scope>NUCLEOTIDE SEQUENCE [LARGE SCALE GENOMIC DNA]</scope>
    <source>
        <strain evidence="1 2">DSM 7320</strain>
    </source>
</reference>
<dbReference type="KEGG" id="crw:CROST_044870"/>
<gene>
    <name evidence="1" type="ORF">CROST_044870</name>
</gene>
<accession>A0A1S8L5V3</accession>
<dbReference type="EMBL" id="CP096983">
    <property type="protein sequence ID" value="URZ13721.1"/>
    <property type="molecule type" value="Genomic_DNA"/>
</dbReference>
<name>A0A1S8L5V3_9CLOT</name>